<keyword evidence="1" id="KW-0805">Transcription regulation</keyword>
<dbReference type="Pfam" id="PF12833">
    <property type="entry name" value="HTH_18"/>
    <property type="match status" value="1"/>
</dbReference>
<keyword evidence="3" id="KW-0804">Transcription</keyword>
<dbReference type="Pfam" id="PF02311">
    <property type="entry name" value="AraC_binding"/>
    <property type="match status" value="1"/>
</dbReference>
<proteinExistence type="predicted"/>
<dbReference type="PANTHER" id="PTHR43280:SF2">
    <property type="entry name" value="HTH-TYPE TRANSCRIPTIONAL REGULATOR EXSA"/>
    <property type="match status" value="1"/>
</dbReference>
<dbReference type="NCBIfam" id="NF007860">
    <property type="entry name" value="PRK10572.1"/>
    <property type="match status" value="1"/>
</dbReference>
<reference evidence="5 6" key="1">
    <citation type="submission" date="2023-10" db="EMBL/GenBank/DDBJ databases">
        <title>Two novel species belonging to the OM43/NOR5 clade.</title>
        <authorList>
            <person name="Park M."/>
        </authorList>
    </citation>
    <scope>NUCLEOTIDE SEQUENCE [LARGE SCALE GENOMIC DNA]</scope>
    <source>
        <strain evidence="5 6">IMCC45268</strain>
    </source>
</reference>
<evidence type="ECO:0000313" key="5">
    <source>
        <dbReference type="EMBL" id="WOJ98168.1"/>
    </source>
</evidence>
<evidence type="ECO:0000256" key="3">
    <source>
        <dbReference type="ARBA" id="ARBA00023163"/>
    </source>
</evidence>
<dbReference type="RefSeq" id="WP_407329397.1">
    <property type="nucleotide sequence ID" value="NZ_CP136865.1"/>
</dbReference>
<dbReference type="PROSITE" id="PS01124">
    <property type="entry name" value="HTH_ARAC_FAMILY_2"/>
    <property type="match status" value="1"/>
</dbReference>
<dbReference type="Gene3D" id="2.60.120.280">
    <property type="entry name" value="Regulatory protein AraC"/>
    <property type="match status" value="1"/>
</dbReference>
<evidence type="ECO:0000259" key="4">
    <source>
        <dbReference type="PROSITE" id="PS01124"/>
    </source>
</evidence>
<keyword evidence="2" id="KW-0238">DNA-binding</keyword>
<dbReference type="SMART" id="SM00342">
    <property type="entry name" value="HTH_ARAC"/>
    <property type="match status" value="1"/>
</dbReference>
<dbReference type="InterPro" id="IPR037923">
    <property type="entry name" value="HTH-like"/>
</dbReference>
<accession>A0ABZ0IHJ4</accession>
<sequence>MESGVELTPAQVNTMASELRSCMAHADTLLRNRNFAGKVCQTALEASDSPTLRVAGQMRGWSLTLTVKGSGRYNCGDTELTTRVGDLVLHSPEAFYDYRRAFQSTEWVHYWVYFQTEPRFTRWLNWPELSPHIHHLNVPETDIECLTDIFRKAISFTKDETIVSTSLLANQIEELLIRCYSFTELEKPAEYDVRVQDAKDFILERLDQGITIYDVADAVGLSKTRLSALFKANTGRTVFQWRDERRVAEASKLLKKTQLSITQIARATGYNDSLYFSKCFTKVAKVSPTQFRKLRCE</sequence>
<evidence type="ECO:0000313" key="6">
    <source>
        <dbReference type="Proteomes" id="UP001626549"/>
    </source>
</evidence>
<gene>
    <name evidence="5" type="primary">araC</name>
    <name evidence="5" type="ORF">R0137_06250</name>
</gene>
<dbReference type="InterPro" id="IPR018060">
    <property type="entry name" value="HTH_AraC"/>
</dbReference>
<name>A0ABZ0IHJ4_9GAMM</name>
<dbReference type="SUPFAM" id="SSF46689">
    <property type="entry name" value="Homeodomain-like"/>
    <property type="match status" value="2"/>
</dbReference>
<dbReference type="Proteomes" id="UP001626549">
    <property type="component" value="Chromosome"/>
</dbReference>
<dbReference type="InterPro" id="IPR003313">
    <property type="entry name" value="AraC-bd"/>
</dbReference>
<dbReference type="PROSITE" id="PS00041">
    <property type="entry name" value="HTH_ARAC_FAMILY_1"/>
    <property type="match status" value="1"/>
</dbReference>
<dbReference type="PANTHER" id="PTHR43280">
    <property type="entry name" value="ARAC-FAMILY TRANSCRIPTIONAL REGULATOR"/>
    <property type="match status" value="1"/>
</dbReference>
<dbReference type="InterPro" id="IPR009057">
    <property type="entry name" value="Homeodomain-like_sf"/>
</dbReference>
<dbReference type="EMBL" id="CP136865">
    <property type="protein sequence ID" value="WOJ98168.1"/>
    <property type="molecule type" value="Genomic_DNA"/>
</dbReference>
<dbReference type="InterPro" id="IPR018062">
    <property type="entry name" value="HTH_AraC-typ_CS"/>
</dbReference>
<evidence type="ECO:0000256" key="2">
    <source>
        <dbReference type="ARBA" id="ARBA00023125"/>
    </source>
</evidence>
<protein>
    <submittedName>
        <fullName evidence="5">Arabinose operon transcriptional regulator AraC</fullName>
    </submittedName>
</protein>
<dbReference type="Gene3D" id="1.10.10.60">
    <property type="entry name" value="Homeodomain-like"/>
    <property type="match status" value="2"/>
</dbReference>
<evidence type="ECO:0000256" key="1">
    <source>
        <dbReference type="ARBA" id="ARBA00023015"/>
    </source>
</evidence>
<keyword evidence="6" id="KW-1185">Reference proteome</keyword>
<organism evidence="5 6">
    <name type="scientific">Congregibacter brevis</name>
    <dbReference type="NCBI Taxonomy" id="3081201"/>
    <lineage>
        <taxon>Bacteria</taxon>
        <taxon>Pseudomonadati</taxon>
        <taxon>Pseudomonadota</taxon>
        <taxon>Gammaproteobacteria</taxon>
        <taxon>Cellvibrionales</taxon>
        <taxon>Halieaceae</taxon>
        <taxon>Congregibacter</taxon>
    </lineage>
</organism>
<feature type="domain" description="HTH araC/xylS-type" evidence="4">
    <location>
        <begin position="196"/>
        <end position="294"/>
    </location>
</feature>
<dbReference type="SUPFAM" id="SSF51215">
    <property type="entry name" value="Regulatory protein AraC"/>
    <property type="match status" value="1"/>
</dbReference>